<keyword evidence="3 5" id="KW-0687">Ribonucleoprotein</keyword>
<dbReference type="InterPro" id="IPR001383">
    <property type="entry name" value="Ribosomal_bL28_bact-type"/>
</dbReference>
<dbReference type="PANTHER" id="PTHR39080">
    <property type="entry name" value="50S RIBOSOMAL PROTEIN L28"/>
    <property type="match status" value="1"/>
</dbReference>
<dbReference type="Proteomes" id="UP000533017">
    <property type="component" value="Unassembled WGS sequence"/>
</dbReference>
<dbReference type="Pfam" id="PF00830">
    <property type="entry name" value="Ribosomal_L28"/>
    <property type="match status" value="1"/>
</dbReference>
<evidence type="ECO:0000256" key="4">
    <source>
        <dbReference type="ARBA" id="ARBA00035174"/>
    </source>
</evidence>
<evidence type="ECO:0000313" key="6">
    <source>
        <dbReference type="EMBL" id="NYH81561.1"/>
    </source>
</evidence>
<dbReference type="HAMAP" id="MF_00373">
    <property type="entry name" value="Ribosomal_bL28"/>
    <property type="match status" value="1"/>
</dbReference>
<dbReference type="PANTHER" id="PTHR39080:SF1">
    <property type="entry name" value="LARGE RIBOSOMAL SUBUNIT PROTEIN BL28A"/>
    <property type="match status" value="1"/>
</dbReference>
<dbReference type="InterPro" id="IPR037147">
    <property type="entry name" value="Ribosomal_bL28_sf"/>
</dbReference>
<protein>
    <recommendedName>
        <fullName evidence="4 5">Large ribosomal subunit protein bL28</fullName>
    </recommendedName>
</protein>
<dbReference type="InterPro" id="IPR050096">
    <property type="entry name" value="Bacterial_rp_bL28"/>
</dbReference>
<sequence length="91" mass="10128">MLIFDRNAALNSGDPLRRSAMAGVCDICDKRPAFGNKVARLGHRALKRKVKGRSRRQFKPNIQTVHAVVDGKPTRLNVCTSCIKAGKVERR</sequence>
<accession>A0ABX2RW08</accession>
<keyword evidence="7" id="KW-1185">Reference proteome</keyword>
<dbReference type="SUPFAM" id="SSF143800">
    <property type="entry name" value="L28p-like"/>
    <property type="match status" value="1"/>
</dbReference>
<comment type="caution">
    <text evidence="6">The sequence shown here is derived from an EMBL/GenBank/DDBJ whole genome shotgun (WGS) entry which is preliminary data.</text>
</comment>
<evidence type="ECO:0000256" key="2">
    <source>
        <dbReference type="ARBA" id="ARBA00022980"/>
    </source>
</evidence>
<comment type="similarity">
    <text evidence="1 5">Belongs to the bacterial ribosomal protein bL28 family.</text>
</comment>
<organism evidence="6 7">
    <name type="scientific">Actinopolymorpha cephalotaxi</name>
    <dbReference type="NCBI Taxonomy" id="504797"/>
    <lineage>
        <taxon>Bacteria</taxon>
        <taxon>Bacillati</taxon>
        <taxon>Actinomycetota</taxon>
        <taxon>Actinomycetes</taxon>
        <taxon>Propionibacteriales</taxon>
        <taxon>Actinopolymorphaceae</taxon>
        <taxon>Actinopolymorpha</taxon>
    </lineage>
</organism>
<dbReference type="EMBL" id="JACBZA010000001">
    <property type="protein sequence ID" value="NYH81561.1"/>
    <property type="molecule type" value="Genomic_DNA"/>
</dbReference>
<reference evidence="6 7" key="1">
    <citation type="submission" date="2020-07" db="EMBL/GenBank/DDBJ databases">
        <title>Sequencing the genomes of 1000 actinobacteria strains.</title>
        <authorList>
            <person name="Klenk H.-P."/>
        </authorList>
    </citation>
    <scope>NUCLEOTIDE SEQUENCE [LARGE SCALE GENOMIC DNA]</scope>
    <source>
        <strain evidence="6 7">DSM 45117</strain>
    </source>
</reference>
<dbReference type="NCBIfam" id="TIGR00009">
    <property type="entry name" value="L28"/>
    <property type="match status" value="1"/>
</dbReference>
<evidence type="ECO:0000313" key="7">
    <source>
        <dbReference type="Proteomes" id="UP000533017"/>
    </source>
</evidence>
<keyword evidence="2 5" id="KW-0689">Ribosomal protein</keyword>
<dbReference type="InterPro" id="IPR026569">
    <property type="entry name" value="Ribosomal_bL28"/>
</dbReference>
<gene>
    <name evidence="5" type="primary">rpmB</name>
    <name evidence="6" type="ORF">FHR37_000412</name>
</gene>
<evidence type="ECO:0000256" key="1">
    <source>
        <dbReference type="ARBA" id="ARBA00008760"/>
    </source>
</evidence>
<evidence type="ECO:0000256" key="5">
    <source>
        <dbReference type="HAMAP-Rule" id="MF_00373"/>
    </source>
</evidence>
<proteinExistence type="inferred from homology"/>
<name>A0ABX2RW08_9ACTN</name>
<dbReference type="GO" id="GO:0005840">
    <property type="term" value="C:ribosome"/>
    <property type="evidence" value="ECO:0007669"/>
    <property type="project" value="UniProtKB-KW"/>
</dbReference>
<dbReference type="InterPro" id="IPR034704">
    <property type="entry name" value="Ribosomal_bL28/bL31-like_sf"/>
</dbReference>
<dbReference type="Gene3D" id="2.30.170.40">
    <property type="entry name" value="Ribosomal protein L28/L24"/>
    <property type="match status" value="1"/>
</dbReference>
<evidence type="ECO:0000256" key="3">
    <source>
        <dbReference type="ARBA" id="ARBA00023274"/>
    </source>
</evidence>